<dbReference type="AlphaFoldDB" id="A0A1G2BRZ5"/>
<dbReference type="STRING" id="1798551.A3B30_00040"/>
<keyword evidence="1" id="KW-0472">Membrane</keyword>
<comment type="caution">
    <text evidence="2">The sequence shown here is derived from an EMBL/GenBank/DDBJ whole genome shotgun (WGS) entry which is preliminary data.</text>
</comment>
<feature type="transmembrane region" description="Helical" evidence="1">
    <location>
        <begin position="51"/>
        <end position="72"/>
    </location>
</feature>
<dbReference type="EMBL" id="MHKM01000026">
    <property type="protein sequence ID" value="OGY91160.1"/>
    <property type="molecule type" value="Genomic_DNA"/>
</dbReference>
<protein>
    <submittedName>
        <fullName evidence="2">Uncharacterized protein</fullName>
    </submittedName>
</protein>
<name>A0A1G2BRZ5_9BACT</name>
<accession>A0A1G2BRZ5</accession>
<evidence type="ECO:0000256" key="1">
    <source>
        <dbReference type="SAM" id="Phobius"/>
    </source>
</evidence>
<feature type="transmembrane region" description="Helical" evidence="1">
    <location>
        <begin position="12"/>
        <end position="31"/>
    </location>
</feature>
<evidence type="ECO:0000313" key="3">
    <source>
        <dbReference type="Proteomes" id="UP000178248"/>
    </source>
</evidence>
<organism evidence="2 3">
    <name type="scientific">Candidatus Komeilibacteria bacterium RIFCSPLOWO2_01_FULL_52_15</name>
    <dbReference type="NCBI Taxonomy" id="1798551"/>
    <lineage>
        <taxon>Bacteria</taxon>
        <taxon>Candidatus Komeiliibacteriota</taxon>
    </lineage>
</organism>
<sequence length="120" mass="13614">MTAENFFKPSGAKIGIFFMIPVVGILIELIIASQNINFYGGISNSCKMGILWIPFAPVAINSCIHEIIVLNYDTAWYPYFYSKIISWLLTLAYWYLLACIITWFFSFGKKSSKPPINPVS</sequence>
<keyword evidence="1" id="KW-1133">Transmembrane helix</keyword>
<reference evidence="2 3" key="1">
    <citation type="journal article" date="2016" name="Nat. Commun.">
        <title>Thousands of microbial genomes shed light on interconnected biogeochemical processes in an aquifer system.</title>
        <authorList>
            <person name="Anantharaman K."/>
            <person name="Brown C.T."/>
            <person name="Hug L.A."/>
            <person name="Sharon I."/>
            <person name="Castelle C.J."/>
            <person name="Probst A.J."/>
            <person name="Thomas B.C."/>
            <person name="Singh A."/>
            <person name="Wilkins M.J."/>
            <person name="Karaoz U."/>
            <person name="Brodie E.L."/>
            <person name="Williams K.H."/>
            <person name="Hubbard S.S."/>
            <person name="Banfield J.F."/>
        </authorList>
    </citation>
    <scope>NUCLEOTIDE SEQUENCE [LARGE SCALE GENOMIC DNA]</scope>
</reference>
<feature type="transmembrane region" description="Helical" evidence="1">
    <location>
        <begin position="84"/>
        <end position="105"/>
    </location>
</feature>
<gene>
    <name evidence="2" type="ORF">A3B30_00040</name>
</gene>
<proteinExistence type="predicted"/>
<evidence type="ECO:0000313" key="2">
    <source>
        <dbReference type="EMBL" id="OGY91160.1"/>
    </source>
</evidence>
<keyword evidence="1" id="KW-0812">Transmembrane</keyword>
<dbReference type="Proteomes" id="UP000178248">
    <property type="component" value="Unassembled WGS sequence"/>
</dbReference>